<evidence type="ECO:0000313" key="1">
    <source>
        <dbReference type="EMBL" id="MQL93735.1"/>
    </source>
</evidence>
<accession>A0A843VCR7</accession>
<dbReference type="OrthoDB" id="1714689at2759"/>
<comment type="caution">
    <text evidence="1">The sequence shown here is derived from an EMBL/GenBank/DDBJ whole genome shotgun (WGS) entry which is preliminary data.</text>
</comment>
<keyword evidence="2" id="KW-1185">Reference proteome</keyword>
<dbReference type="EMBL" id="NMUH01001592">
    <property type="protein sequence ID" value="MQL93735.1"/>
    <property type="molecule type" value="Genomic_DNA"/>
</dbReference>
<dbReference type="AlphaFoldDB" id="A0A843VCR7"/>
<sequence>MAEGPPGLRILLHKHVKERASVHVSSHADRDRIIEIFKNALSHPGQPANFALQAVQEAIKPQPELFGRGKLVMLRTCNQLLRRLSKVVSFPAGSECELQESVAAVAGCTWFERGCWFARAAVGLVVGLRVY</sequence>
<name>A0A843VCR7_COLES</name>
<organism evidence="1 2">
    <name type="scientific">Colocasia esculenta</name>
    <name type="common">Wild taro</name>
    <name type="synonym">Arum esculentum</name>
    <dbReference type="NCBI Taxonomy" id="4460"/>
    <lineage>
        <taxon>Eukaryota</taxon>
        <taxon>Viridiplantae</taxon>
        <taxon>Streptophyta</taxon>
        <taxon>Embryophyta</taxon>
        <taxon>Tracheophyta</taxon>
        <taxon>Spermatophyta</taxon>
        <taxon>Magnoliopsida</taxon>
        <taxon>Liliopsida</taxon>
        <taxon>Araceae</taxon>
        <taxon>Aroideae</taxon>
        <taxon>Colocasieae</taxon>
        <taxon>Colocasia</taxon>
    </lineage>
</organism>
<evidence type="ECO:0000313" key="2">
    <source>
        <dbReference type="Proteomes" id="UP000652761"/>
    </source>
</evidence>
<reference evidence="1" key="1">
    <citation type="submission" date="2017-07" db="EMBL/GenBank/DDBJ databases">
        <title>Taro Niue Genome Assembly and Annotation.</title>
        <authorList>
            <person name="Atibalentja N."/>
            <person name="Keating K."/>
            <person name="Fields C.J."/>
        </authorList>
    </citation>
    <scope>NUCLEOTIDE SEQUENCE</scope>
    <source>
        <strain evidence="1">Niue_2</strain>
        <tissue evidence="1">Leaf</tissue>
    </source>
</reference>
<gene>
    <name evidence="1" type="ORF">Taro_026383</name>
</gene>
<proteinExistence type="predicted"/>
<feature type="non-terminal residue" evidence="1">
    <location>
        <position position="1"/>
    </location>
</feature>
<protein>
    <submittedName>
        <fullName evidence="1">Uncharacterized protein</fullName>
    </submittedName>
</protein>
<dbReference type="Proteomes" id="UP000652761">
    <property type="component" value="Unassembled WGS sequence"/>
</dbReference>